<feature type="transmembrane region" description="Helical" evidence="8">
    <location>
        <begin position="12"/>
        <end position="28"/>
    </location>
</feature>
<evidence type="ECO:0000256" key="2">
    <source>
        <dbReference type="ARBA" id="ARBA00005551"/>
    </source>
</evidence>
<evidence type="ECO:0000256" key="8">
    <source>
        <dbReference type="SAM" id="Phobius"/>
    </source>
</evidence>
<organism evidence="10 11">
    <name type="scientific">Aquifex aeolicus (strain VF5)</name>
    <dbReference type="NCBI Taxonomy" id="224324"/>
    <lineage>
        <taxon>Bacteria</taxon>
        <taxon>Pseudomonadati</taxon>
        <taxon>Aquificota</taxon>
        <taxon>Aquificia</taxon>
        <taxon>Aquificales</taxon>
        <taxon>Aquificaceae</taxon>
        <taxon>Aquifex</taxon>
    </lineage>
</organism>
<feature type="transmembrane region" description="Helical" evidence="8">
    <location>
        <begin position="181"/>
        <end position="200"/>
    </location>
</feature>
<dbReference type="InterPro" id="IPR006153">
    <property type="entry name" value="Cation/H_exchanger_TM"/>
</dbReference>
<evidence type="ECO:0000313" key="11">
    <source>
        <dbReference type="Proteomes" id="UP000000798"/>
    </source>
</evidence>
<dbReference type="Gene3D" id="1.20.1530.20">
    <property type="match status" value="1"/>
</dbReference>
<dbReference type="InterPro" id="IPR038770">
    <property type="entry name" value="Na+/solute_symporter_sf"/>
</dbReference>
<dbReference type="OrthoDB" id="9781411at2"/>
<name>O67823_AQUAE</name>
<sequence length="422" mass="47614">MEHHLHHIIQETAPYLVLLFMFIFGYTFQKVNIPSIIAFMIIGFLAQPLVPPEKIKDFEIFKHAGIILLFFFIGLEYSFERLRTMLGAWKTGSIDFVFNFIPPFIIAYAFGFDLITALILAAVFYPSSTSIIAKLLMDYKRIASPEAELLIGILIFEDLVAILLLTIIIPLKEAGSIEFTTIPVSLVKLGVAFLLFWLIYKYLIPKINAWLDRVSEEDIFIFFTLGLVLSIGTIFHSLGISEALGAFLLGVIVPETKVLENIEKQLSDLKELSMGLFFFFFAYETQLTKPENLGLLILLIVLGIILKIISTYLAGYVFGLKKKSRLRASLSFVPRGEFSVIMTSFEPALKSTSIPFIFLTAVIGSILFALAPKVADIIYPPKKKKKKKPIKRPKKGYLKRSRAFSEHAPSLQSSRPETPPQQ</sequence>
<keyword evidence="3" id="KW-0813">Transport</keyword>
<comment type="similarity">
    <text evidence="2">Belongs to the monovalent cation:proton antiporter 2 (CPA2) transporter (TC 2.A.37) family.</text>
</comment>
<feature type="transmembrane region" description="Helical" evidence="8">
    <location>
        <begin position="100"/>
        <end position="126"/>
    </location>
</feature>
<feature type="transmembrane region" description="Helical" evidence="8">
    <location>
        <begin position="354"/>
        <end position="379"/>
    </location>
</feature>
<keyword evidence="5 8" id="KW-1133">Transmembrane helix</keyword>
<feature type="transmembrane region" description="Helical" evidence="8">
    <location>
        <begin position="220"/>
        <end position="253"/>
    </location>
</feature>
<dbReference type="EnsemblBacteria" id="AAC07780">
    <property type="protein sequence ID" value="AAC07780"/>
    <property type="gene ID" value="aq_2030"/>
</dbReference>
<evidence type="ECO:0000256" key="3">
    <source>
        <dbReference type="ARBA" id="ARBA00022448"/>
    </source>
</evidence>
<dbReference type="PANTHER" id="PTHR42751:SF3">
    <property type="entry name" value="SODIUM_GLUTAMATE SYMPORTER"/>
    <property type="match status" value="1"/>
</dbReference>
<evidence type="ECO:0000256" key="4">
    <source>
        <dbReference type="ARBA" id="ARBA00022692"/>
    </source>
</evidence>
<keyword evidence="11" id="KW-1185">Reference proteome</keyword>
<dbReference type="HOGENOM" id="CLU_005126_4_2_0"/>
<dbReference type="GO" id="GO:1902600">
    <property type="term" value="P:proton transmembrane transport"/>
    <property type="evidence" value="ECO:0007669"/>
    <property type="project" value="InterPro"/>
</dbReference>
<dbReference type="AlphaFoldDB" id="O67823"/>
<keyword evidence="4 8" id="KW-0812">Transmembrane</keyword>
<dbReference type="GO" id="GO:0016020">
    <property type="term" value="C:membrane"/>
    <property type="evidence" value="ECO:0007669"/>
    <property type="project" value="UniProtKB-SubCell"/>
</dbReference>
<feature type="compositionally biased region" description="Basic residues" evidence="7">
    <location>
        <begin position="382"/>
        <end position="402"/>
    </location>
</feature>
<evidence type="ECO:0000313" key="10">
    <source>
        <dbReference type="EMBL" id="AAC07780.1"/>
    </source>
</evidence>
<feature type="domain" description="Cation/H+ exchanger transmembrane" evidence="9">
    <location>
        <begin position="19"/>
        <end position="367"/>
    </location>
</feature>
<dbReference type="PIR" id="C70474">
    <property type="entry name" value="C70474"/>
</dbReference>
<protein>
    <submittedName>
        <fullName evidence="10">Na(+)/H(+) antiporter</fullName>
    </submittedName>
</protein>
<dbReference type="GO" id="GO:0015297">
    <property type="term" value="F:antiporter activity"/>
    <property type="evidence" value="ECO:0007669"/>
    <property type="project" value="InterPro"/>
</dbReference>
<evidence type="ECO:0000256" key="6">
    <source>
        <dbReference type="ARBA" id="ARBA00023136"/>
    </source>
</evidence>
<dbReference type="PANTHER" id="PTHR42751">
    <property type="entry name" value="SODIUM/HYDROGEN EXCHANGER FAMILY/TRKA DOMAIN PROTEIN"/>
    <property type="match status" value="1"/>
</dbReference>
<comment type="subcellular location">
    <subcellularLocation>
        <location evidence="1">Membrane</location>
        <topology evidence="1">Multi-pass membrane protein</topology>
    </subcellularLocation>
</comment>
<accession>O67823</accession>
<dbReference type="STRING" id="224324.aq_2030"/>
<gene>
    <name evidence="10" type="primary">napA3</name>
    <name evidence="10" type="ordered locus">aq_2030</name>
</gene>
<dbReference type="Proteomes" id="UP000000798">
    <property type="component" value="Chromosome"/>
</dbReference>
<dbReference type="eggNOG" id="COG0475">
    <property type="taxonomic scope" value="Bacteria"/>
</dbReference>
<feature type="transmembrane region" description="Helical" evidence="8">
    <location>
        <begin position="34"/>
        <end position="51"/>
    </location>
</feature>
<dbReference type="InParanoid" id="O67823"/>
<evidence type="ECO:0000256" key="5">
    <source>
        <dbReference type="ARBA" id="ARBA00022989"/>
    </source>
</evidence>
<evidence type="ECO:0000256" key="1">
    <source>
        <dbReference type="ARBA" id="ARBA00004141"/>
    </source>
</evidence>
<reference evidence="10 11" key="1">
    <citation type="journal article" date="1998" name="Nature">
        <title>The complete genome of the hyperthermophilic bacterium Aquifex aeolicus.</title>
        <authorList>
            <person name="Deckert G."/>
            <person name="Warren P.V."/>
            <person name="Gaasterland T."/>
            <person name="Young W.G."/>
            <person name="Lenox A.L."/>
            <person name="Graham D.E."/>
            <person name="Overbeek R."/>
            <person name="Snead M.A."/>
            <person name="Keller M."/>
            <person name="Aujay M."/>
            <person name="Huber R."/>
            <person name="Feldman R.A."/>
            <person name="Short J.M."/>
            <person name="Olson G.J."/>
            <person name="Swanson R.V."/>
        </authorList>
    </citation>
    <scope>NUCLEOTIDE SEQUENCE [LARGE SCALE GENOMIC DNA]</scope>
    <source>
        <strain evidence="10 11">VF5</strain>
    </source>
</reference>
<feature type="transmembrane region" description="Helical" evidence="8">
    <location>
        <begin position="295"/>
        <end position="318"/>
    </location>
</feature>
<evidence type="ECO:0000256" key="7">
    <source>
        <dbReference type="SAM" id="MobiDB-lite"/>
    </source>
</evidence>
<dbReference type="RefSeq" id="WP_010881328.1">
    <property type="nucleotide sequence ID" value="NC_000918.1"/>
</dbReference>
<feature type="region of interest" description="Disordered" evidence="7">
    <location>
        <begin position="382"/>
        <end position="422"/>
    </location>
</feature>
<keyword evidence="6 8" id="KW-0472">Membrane</keyword>
<dbReference type="FunCoup" id="O67823">
    <property type="interactions" value="419"/>
</dbReference>
<feature type="transmembrane region" description="Helical" evidence="8">
    <location>
        <begin position="63"/>
        <end position="80"/>
    </location>
</feature>
<feature type="transmembrane region" description="Helical" evidence="8">
    <location>
        <begin position="147"/>
        <end position="169"/>
    </location>
</feature>
<dbReference type="Pfam" id="PF00999">
    <property type="entry name" value="Na_H_Exchanger"/>
    <property type="match status" value="1"/>
</dbReference>
<proteinExistence type="inferred from homology"/>
<dbReference type="EMBL" id="AE000657">
    <property type="protein sequence ID" value="AAC07780.1"/>
    <property type="molecule type" value="Genomic_DNA"/>
</dbReference>
<dbReference type="KEGG" id="aae:aq_2030"/>
<evidence type="ECO:0000259" key="9">
    <source>
        <dbReference type="Pfam" id="PF00999"/>
    </source>
</evidence>